<feature type="transmembrane region" description="Helical" evidence="1">
    <location>
        <begin position="41"/>
        <end position="61"/>
    </location>
</feature>
<keyword evidence="1" id="KW-0472">Membrane</keyword>
<dbReference type="RefSeq" id="WP_390225814.1">
    <property type="nucleotide sequence ID" value="NZ_JBHTAA010000014.1"/>
</dbReference>
<keyword evidence="1" id="KW-1133">Transmembrane helix</keyword>
<feature type="transmembrane region" description="Helical" evidence="1">
    <location>
        <begin position="121"/>
        <end position="138"/>
    </location>
</feature>
<evidence type="ECO:0000313" key="2">
    <source>
        <dbReference type="EMBL" id="MFC7205275.1"/>
    </source>
</evidence>
<accession>A0ABD5ZIY4</accession>
<protein>
    <submittedName>
        <fullName evidence="2">Uncharacterized protein</fullName>
    </submittedName>
</protein>
<feature type="transmembrane region" description="Helical" evidence="1">
    <location>
        <begin position="92"/>
        <end position="114"/>
    </location>
</feature>
<reference evidence="2 3" key="1">
    <citation type="journal article" date="2019" name="Int. J. Syst. Evol. Microbiol.">
        <title>The Global Catalogue of Microorganisms (GCM) 10K type strain sequencing project: providing services to taxonomists for standard genome sequencing and annotation.</title>
        <authorList>
            <consortium name="The Broad Institute Genomics Platform"/>
            <consortium name="The Broad Institute Genome Sequencing Center for Infectious Disease"/>
            <person name="Wu L."/>
            <person name="Ma J."/>
        </authorList>
    </citation>
    <scope>NUCLEOTIDE SEQUENCE [LARGE SCALE GENOMIC DNA]</scope>
    <source>
        <strain evidence="2 3">DSM 29988</strain>
    </source>
</reference>
<evidence type="ECO:0000256" key="1">
    <source>
        <dbReference type="SAM" id="Phobius"/>
    </source>
</evidence>
<organism evidence="2 3">
    <name type="scientific">Haloferax namakaokahaiae</name>
    <dbReference type="NCBI Taxonomy" id="1748331"/>
    <lineage>
        <taxon>Archaea</taxon>
        <taxon>Methanobacteriati</taxon>
        <taxon>Methanobacteriota</taxon>
        <taxon>Stenosarchaea group</taxon>
        <taxon>Halobacteria</taxon>
        <taxon>Halobacteriales</taxon>
        <taxon>Haloferacaceae</taxon>
        <taxon>Haloferax</taxon>
    </lineage>
</organism>
<keyword evidence="3" id="KW-1185">Reference proteome</keyword>
<sequence>MAQTETVVALIQVIAFFLPAWAIMIQILARMMERVDLDENPYLIPLFGIGLTLSVVSFYMFDLATMDAILHLVSQELEQDPSPTFVGAFSDLVMGSSAFILLGIIVLAVATTIFFSRENRVHVVFIAILSYAIMNWGSKIGSPVAIARGLIFLVALDLLFIRHYWETVKPKLSS</sequence>
<gene>
    <name evidence="2" type="ORF">ACFQJC_17330</name>
</gene>
<dbReference type="EMBL" id="JBHTAA010000014">
    <property type="protein sequence ID" value="MFC7205275.1"/>
    <property type="molecule type" value="Genomic_DNA"/>
</dbReference>
<keyword evidence="1" id="KW-0812">Transmembrane</keyword>
<name>A0ABD5ZIY4_9EURY</name>
<feature type="transmembrane region" description="Helical" evidence="1">
    <location>
        <begin position="6"/>
        <end position="29"/>
    </location>
</feature>
<comment type="caution">
    <text evidence="2">The sequence shown here is derived from an EMBL/GenBank/DDBJ whole genome shotgun (WGS) entry which is preliminary data.</text>
</comment>
<proteinExistence type="predicted"/>
<dbReference type="Proteomes" id="UP001596481">
    <property type="component" value="Unassembled WGS sequence"/>
</dbReference>
<feature type="transmembrane region" description="Helical" evidence="1">
    <location>
        <begin position="144"/>
        <end position="165"/>
    </location>
</feature>
<evidence type="ECO:0000313" key="3">
    <source>
        <dbReference type="Proteomes" id="UP001596481"/>
    </source>
</evidence>
<dbReference type="AlphaFoldDB" id="A0ABD5ZIY4"/>